<dbReference type="Proteomes" id="UP001589890">
    <property type="component" value="Unassembled WGS sequence"/>
</dbReference>
<organism evidence="4 5">
    <name type="scientific">Kribbella deserti</name>
    <dbReference type="NCBI Taxonomy" id="1926257"/>
    <lineage>
        <taxon>Bacteria</taxon>
        <taxon>Bacillati</taxon>
        <taxon>Actinomycetota</taxon>
        <taxon>Actinomycetes</taxon>
        <taxon>Propionibacteriales</taxon>
        <taxon>Kribbellaceae</taxon>
        <taxon>Kribbella</taxon>
    </lineage>
</organism>
<sequence>MNSQRQTVIGHSTVDKLVLYGGLPVVGLVLGYFLPRIADWAMTQKWLPKGPLRFIAEWDAWWVVGILMLAGLIGGLLLAAVALEDSLKVTVTDTEVELLKNTKTQTVRRSDLALAFLDGKELVLQDATSRELAREKHDQLASGRAKFGPAFRQHGYAWSEDGDPHANAFSRWIEDHPDVPPAVNAVLKARAKAIAAGDKGKADVREFRQEVGKLGYVVRDEHGKQYIRAIKQA</sequence>
<dbReference type="EMBL" id="JBHLTC010000012">
    <property type="protein sequence ID" value="MFC0624538.1"/>
    <property type="molecule type" value="Genomic_DNA"/>
</dbReference>
<keyword evidence="1" id="KW-0472">Membrane</keyword>
<gene>
    <name evidence="4" type="ORF">ACFFGN_10735</name>
</gene>
<accession>A0ABV6QIR5</accession>
<keyword evidence="5" id="KW-1185">Reference proteome</keyword>
<comment type="caution">
    <text evidence="4">The sequence shown here is derived from an EMBL/GenBank/DDBJ whole genome shotgun (WGS) entry which is preliminary data.</text>
</comment>
<dbReference type="Pfam" id="PF23493">
    <property type="entry name" value="CysS_C"/>
    <property type="match status" value="1"/>
</dbReference>
<feature type="transmembrane region" description="Helical" evidence="1">
    <location>
        <begin position="17"/>
        <end position="38"/>
    </location>
</feature>
<dbReference type="Pfam" id="PF23494">
    <property type="entry name" value="bPH_10"/>
    <property type="match status" value="1"/>
</dbReference>
<protein>
    <submittedName>
        <fullName evidence="4">Uncharacterized protein</fullName>
    </submittedName>
</protein>
<dbReference type="RefSeq" id="WP_380046023.1">
    <property type="nucleotide sequence ID" value="NZ_JBHLTC010000012.1"/>
</dbReference>
<proteinExistence type="predicted"/>
<evidence type="ECO:0000313" key="4">
    <source>
        <dbReference type="EMBL" id="MFC0624538.1"/>
    </source>
</evidence>
<evidence type="ECO:0000259" key="2">
    <source>
        <dbReference type="Pfam" id="PF23493"/>
    </source>
</evidence>
<keyword evidence="1" id="KW-0812">Transmembrane</keyword>
<feature type="transmembrane region" description="Helical" evidence="1">
    <location>
        <begin position="59"/>
        <end position="83"/>
    </location>
</feature>
<feature type="domain" description="Cysteinyl-tRNA ligase anticodon binding" evidence="2">
    <location>
        <begin position="176"/>
        <end position="228"/>
    </location>
</feature>
<evidence type="ECO:0000313" key="5">
    <source>
        <dbReference type="Proteomes" id="UP001589890"/>
    </source>
</evidence>
<keyword evidence="1" id="KW-1133">Transmembrane helix</keyword>
<name>A0ABV6QIR5_9ACTN</name>
<feature type="domain" description="YqeB PH" evidence="3">
    <location>
        <begin position="7"/>
        <end position="159"/>
    </location>
</feature>
<dbReference type="InterPro" id="IPR056411">
    <property type="entry name" value="CysS_C"/>
</dbReference>
<reference evidence="4 5" key="1">
    <citation type="submission" date="2024-09" db="EMBL/GenBank/DDBJ databases">
        <authorList>
            <person name="Sun Q."/>
            <person name="Mori K."/>
        </authorList>
    </citation>
    <scope>NUCLEOTIDE SEQUENCE [LARGE SCALE GENOMIC DNA]</scope>
    <source>
        <strain evidence="4 5">CGMCC 1.15906</strain>
    </source>
</reference>
<evidence type="ECO:0000259" key="3">
    <source>
        <dbReference type="Pfam" id="PF23494"/>
    </source>
</evidence>
<evidence type="ECO:0000256" key="1">
    <source>
        <dbReference type="SAM" id="Phobius"/>
    </source>
</evidence>
<dbReference type="InterPro" id="IPR057798">
    <property type="entry name" value="PH_YqeB"/>
</dbReference>